<reference evidence="1" key="1">
    <citation type="journal article" date="2015" name="Nature">
        <title>Complex archaea that bridge the gap between prokaryotes and eukaryotes.</title>
        <authorList>
            <person name="Spang A."/>
            <person name="Saw J.H."/>
            <person name="Jorgensen S.L."/>
            <person name="Zaremba-Niedzwiedzka K."/>
            <person name="Martijn J."/>
            <person name="Lind A.E."/>
            <person name="van Eijk R."/>
            <person name="Schleper C."/>
            <person name="Guy L."/>
            <person name="Ettema T.J."/>
        </authorList>
    </citation>
    <scope>NUCLEOTIDE SEQUENCE</scope>
</reference>
<protein>
    <recommendedName>
        <fullName evidence="2">RING-type domain-containing protein</fullName>
    </recommendedName>
</protein>
<dbReference type="SUPFAM" id="SSF57850">
    <property type="entry name" value="RING/U-box"/>
    <property type="match status" value="1"/>
</dbReference>
<dbReference type="AlphaFoldDB" id="A0A0F9MEU5"/>
<sequence>MSSEKAPPICFACSKNCENSMESTYYCICDIAICYDCINSVKKNDKVWICPKCKEENDLEKSKLFRLI</sequence>
<dbReference type="EMBL" id="LAZR01004752">
    <property type="protein sequence ID" value="KKN05880.1"/>
    <property type="molecule type" value="Genomic_DNA"/>
</dbReference>
<proteinExistence type="predicted"/>
<evidence type="ECO:0008006" key="2">
    <source>
        <dbReference type="Google" id="ProtNLM"/>
    </source>
</evidence>
<comment type="caution">
    <text evidence="1">The sequence shown here is derived from an EMBL/GenBank/DDBJ whole genome shotgun (WGS) entry which is preliminary data.</text>
</comment>
<gene>
    <name evidence="1" type="ORF">LCGC14_1082920</name>
</gene>
<evidence type="ECO:0000313" key="1">
    <source>
        <dbReference type="EMBL" id="KKN05880.1"/>
    </source>
</evidence>
<name>A0A0F9MEU5_9ZZZZ</name>
<accession>A0A0F9MEU5</accession>
<organism evidence="1">
    <name type="scientific">marine sediment metagenome</name>
    <dbReference type="NCBI Taxonomy" id="412755"/>
    <lineage>
        <taxon>unclassified sequences</taxon>
        <taxon>metagenomes</taxon>
        <taxon>ecological metagenomes</taxon>
    </lineage>
</organism>